<keyword evidence="5 9" id="KW-0285">Flavoprotein</keyword>
<keyword evidence="8 9" id="KW-0560">Oxidoreductase</keyword>
<dbReference type="RefSeq" id="WP_084231531.1">
    <property type="nucleotide sequence ID" value="NZ_FWWR01000017.1"/>
</dbReference>
<evidence type="ECO:0000256" key="1">
    <source>
        <dbReference type="ARBA" id="ARBA00004496"/>
    </source>
</evidence>
<evidence type="ECO:0000256" key="3">
    <source>
        <dbReference type="ARBA" id="ARBA00008008"/>
    </source>
</evidence>
<dbReference type="Pfam" id="PF01180">
    <property type="entry name" value="DHO_dh"/>
    <property type="match status" value="1"/>
</dbReference>
<comment type="cofactor">
    <cofactor evidence="9">
        <name>FMN</name>
        <dbReference type="ChEBI" id="CHEBI:58210"/>
    </cofactor>
    <text evidence="9">Binds 1 FMN per subunit.</text>
</comment>
<evidence type="ECO:0000313" key="12">
    <source>
        <dbReference type="Proteomes" id="UP000192368"/>
    </source>
</evidence>
<evidence type="ECO:0000256" key="9">
    <source>
        <dbReference type="HAMAP-Rule" id="MF_00224"/>
    </source>
</evidence>
<protein>
    <recommendedName>
        <fullName evidence="9">Dihydroorotate dehydrogenase</fullName>
        <shortName evidence="9">DHOD</shortName>
        <shortName evidence="9">DHODase</shortName>
        <shortName evidence="9">DHOdehase</shortName>
        <ecNumber evidence="9">1.3.-.-</ecNumber>
    </recommendedName>
</protein>
<keyword evidence="6 9" id="KW-0288">FMN</keyword>
<feature type="binding site" evidence="9">
    <location>
        <position position="215"/>
    </location>
    <ligand>
        <name>FMN</name>
        <dbReference type="ChEBI" id="CHEBI:58210"/>
    </ligand>
</feature>
<dbReference type="FunFam" id="3.20.20.70:FF:000027">
    <property type="entry name" value="Dihydropyrimidine dehydrogenase [NADP(+)]"/>
    <property type="match status" value="1"/>
</dbReference>
<dbReference type="InterPro" id="IPR005720">
    <property type="entry name" value="Dihydroorotate_DH_cat"/>
</dbReference>
<feature type="binding site" evidence="9">
    <location>
        <begin position="241"/>
        <end position="242"/>
    </location>
    <ligand>
        <name>FMN</name>
        <dbReference type="ChEBI" id="CHEBI:58210"/>
    </ligand>
</feature>
<keyword evidence="4 9" id="KW-0963">Cytoplasm</keyword>
<feature type="active site" description="Nucleophile" evidence="9">
    <location>
        <position position="128"/>
    </location>
</feature>
<comment type="function">
    <text evidence="9">Catalyzes the conversion of dihydroorotate to orotate.</text>
</comment>
<proteinExistence type="inferred from homology"/>
<feature type="binding site" evidence="9">
    <location>
        <position position="44"/>
    </location>
    <ligand>
        <name>substrate</name>
    </ligand>
</feature>
<dbReference type="InterPro" id="IPR013785">
    <property type="entry name" value="Aldolase_TIM"/>
</dbReference>
<evidence type="ECO:0000259" key="10">
    <source>
        <dbReference type="Pfam" id="PF01180"/>
    </source>
</evidence>
<dbReference type="NCBIfam" id="NF005574">
    <property type="entry name" value="PRK07259.1"/>
    <property type="match status" value="1"/>
</dbReference>
<dbReference type="NCBIfam" id="TIGR01037">
    <property type="entry name" value="pyrD_sub1_fam"/>
    <property type="match status" value="1"/>
</dbReference>
<accession>A0A1W1VIP2</accession>
<dbReference type="InterPro" id="IPR012135">
    <property type="entry name" value="Dihydroorotate_DH_1_2"/>
</dbReference>
<dbReference type="HAMAP" id="MF_00224">
    <property type="entry name" value="DHO_dh_type1"/>
    <property type="match status" value="1"/>
</dbReference>
<dbReference type="GO" id="GO:0006207">
    <property type="term" value="P:'de novo' pyrimidine nucleobase biosynthetic process"/>
    <property type="evidence" value="ECO:0007669"/>
    <property type="project" value="InterPro"/>
</dbReference>
<dbReference type="InterPro" id="IPR033888">
    <property type="entry name" value="DHOD_1B"/>
</dbReference>
<keyword evidence="7 9" id="KW-0665">Pyrimidine biosynthesis</keyword>
<evidence type="ECO:0000256" key="7">
    <source>
        <dbReference type="ARBA" id="ARBA00022975"/>
    </source>
</evidence>
<dbReference type="InterPro" id="IPR001295">
    <property type="entry name" value="Dihydroorotate_DH_CS"/>
</dbReference>
<organism evidence="11 12">
    <name type="scientific">Peptoniphilus asaccharolyticus DSM 20463</name>
    <dbReference type="NCBI Taxonomy" id="573058"/>
    <lineage>
        <taxon>Bacteria</taxon>
        <taxon>Bacillati</taxon>
        <taxon>Bacillota</taxon>
        <taxon>Tissierellia</taxon>
        <taxon>Tissierellales</taxon>
        <taxon>Peptoniphilaceae</taxon>
        <taxon>Peptoniphilus</taxon>
    </lineage>
</organism>
<evidence type="ECO:0000256" key="2">
    <source>
        <dbReference type="ARBA" id="ARBA00004725"/>
    </source>
</evidence>
<dbReference type="PANTHER" id="PTHR48109">
    <property type="entry name" value="DIHYDROOROTATE DEHYDROGENASE (QUINONE), MITOCHONDRIAL-RELATED"/>
    <property type="match status" value="1"/>
</dbReference>
<feature type="binding site" evidence="9">
    <location>
        <begin position="263"/>
        <end position="264"/>
    </location>
    <ligand>
        <name>FMN</name>
        <dbReference type="ChEBI" id="CHEBI:58210"/>
    </ligand>
</feature>
<evidence type="ECO:0000256" key="4">
    <source>
        <dbReference type="ARBA" id="ARBA00022490"/>
    </source>
</evidence>
<dbReference type="PIRSF" id="PIRSF000164">
    <property type="entry name" value="DHO_oxidase"/>
    <property type="match status" value="1"/>
</dbReference>
<dbReference type="PANTHER" id="PTHR48109:SF1">
    <property type="entry name" value="DIHYDROOROTATE DEHYDROGENASE (FUMARATE)"/>
    <property type="match status" value="1"/>
</dbReference>
<dbReference type="EC" id="1.3.-.-" evidence="9"/>
<dbReference type="PROSITE" id="PS00912">
    <property type="entry name" value="DHODEHASE_2"/>
    <property type="match status" value="1"/>
</dbReference>
<evidence type="ECO:0000256" key="6">
    <source>
        <dbReference type="ARBA" id="ARBA00022643"/>
    </source>
</evidence>
<reference evidence="12" key="1">
    <citation type="submission" date="2017-04" db="EMBL/GenBank/DDBJ databases">
        <authorList>
            <person name="Varghese N."/>
            <person name="Submissions S."/>
        </authorList>
    </citation>
    <scope>NUCLEOTIDE SEQUENCE [LARGE SCALE GENOMIC DNA]</scope>
    <source>
        <strain evidence="12">DSM 20463</strain>
    </source>
</reference>
<comment type="catalytic activity">
    <reaction evidence="9">
        <text>(S)-dihydroorotate + A = orotate + AH2</text>
        <dbReference type="Rhea" id="RHEA:18073"/>
        <dbReference type="ChEBI" id="CHEBI:13193"/>
        <dbReference type="ChEBI" id="CHEBI:17499"/>
        <dbReference type="ChEBI" id="CHEBI:30839"/>
        <dbReference type="ChEBI" id="CHEBI:30864"/>
    </reaction>
</comment>
<comment type="subcellular location">
    <subcellularLocation>
        <location evidence="1 9">Cytoplasm</location>
    </subcellularLocation>
</comment>
<keyword evidence="12" id="KW-1185">Reference proteome</keyword>
<dbReference type="SUPFAM" id="SSF51395">
    <property type="entry name" value="FMN-linked oxidoreductases"/>
    <property type="match status" value="1"/>
</dbReference>
<feature type="domain" description="Dihydroorotate dehydrogenase catalytic" evidence="10">
    <location>
        <begin position="4"/>
        <end position="284"/>
    </location>
</feature>
<evidence type="ECO:0000256" key="8">
    <source>
        <dbReference type="ARBA" id="ARBA00023002"/>
    </source>
</evidence>
<dbReference type="AlphaFoldDB" id="A0A1W1VIP2"/>
<feature type="binding site" evidence="9">
    <location>
        <position position="98"/>
    </location>
    <ligand>
        <name>FMN</name>
        <dbReference type="ChEBI" id="CHEBI:58210"/>
    </ligand>
</feature>
<comment type="similarity">
    <text evidence="3 9">Belongs to the dihydroorotate dehydrogenase family. Type 1 subfamily.</text>
</comment>
<dbReference type="CDD" id="cd04740">
    <property type="entry name" value="DHOD_1B_like"/>
    <property type="match status" value="1"/>
</dbReference>
<feature type="binding site" evidence="9">
    <location>
        <position position="189"/>
    </location>
    <ligand>
        <name>FMN</name>
        <dbReference type="ChEBI" id="CHEBI:58210"/>
    </ligand>
</feature>
<dbReference type="InterPro" id="IPR050074">
    <property type="entry name" value="DHO_dehydrogenase"/>
</dbReference>
<feature type="binding site" evidence="9">
    <location>
        <begin position="44"/>
        <end position="45"/>
    </location>
    <ligand>
        <name>FMN</name>
        <dbReference type="ChEBI" id="CHEBI:58210"/>
    </ligand>
</feature>
<gene>
    <name evidence="9" type="primary">pyrD</name>
    <name evidence="11" type="ORF">SAMN00017477_2020</name>
</gene>
<dbReference type="Proteomes" id="UP000192368">
    <property type="component" value="Unassembled WGS sequence"/>
</dbReference>
<dbReference type="OrthoDB" id="9794954at2"/>
<evidence type="ECO:0000313" key="11">
    <source>
        <dbReference type="EMBL" id="SMB93100.1"/>
    </source>
</evidence>
<dbReference type="GO" id="GO:0004152">
    <property type="term" value="F:dihydroorotate dehydrogenase activity"/>
    <property type="evidence" value="ECO:0007669"/>
    <property type="project" value="UniProtKB-UniRule"/>
</dbReference>
<dbReference type="GO" id="GO:0044205">
    <property type="term" value="P:'de novo' UMP biosynthetic process"/>
    <property type="evidence" value="ECO:0007669"/>
    <property type="project" value="UniProtKB-UniRule"/>
</dbReference>
<feature type="binding site" evidence="9">
    <location>
        <position position="125"/>
    </location>
    <ligand>
        <name>FMN</name>
        <dbReference type="ChEBI" id="CHEBI:58210"/>
    </ligand>
</feature>
<sequence>MRTSVEIFGKTLKNPLLPASGTYGYGEAYSQYYSPSELGALISKGITWNPKPGNEGIRIWETPSGILNSIGLENPGIHEFLNGSLQKMQTLNENVIVNLGGNTIEEYINSVELLNDHDFFAIELNISCPNVKEGGMAFGIESETAAEVTKIVKAHTKHNLIVKLSPNARNIVECAKAVEEAGADSVSLINTVLGMAIDPYQEKAVFNNTYAGLSGPAVKPIALRMVHQVAKNVNIPVVAAGGISTGLDVAEFMMAGATLVQIGTANFMNPNAVVDILKDFDEFLKEKDKTATEIIGII</sequence>
<feature type="binding site" evidence="9">
    <location>
        <position position="163"/>
    </location>
    <ligand>
        <name>FMN</name>
        <dbReference type="ChEBI" id="CHEBI:58210"/>
    </ligand>
</feature>
<feature type="binding site" evidence="9">
    <location>
        <position position="20"/>
    </location>
    <ligand>
        <name>FMN</name>
        <dbReference type="ChEBI" id="CHEBI:58210"/>
    </ligand>
</feature>
<dbReference type="UniPathway" id="UPA00070"/>
<dbReference type="EMBL" id="FWWR01000017">
    <property type="protein sequence ID" value="SMB93100.1"/>
    <property type="molecule type" value="Genomic_DNA"/>
</dbReference>
<dbReference type="GO" id="GO:0005737">
    <property type="term" value="C:cytoplasm"/>
    <property type="evidence" value="ECO:0007669"/>
    <property type="project" value="UniProtKB-SubCell"/>
</dbReference>
<dbReference type="InterPro" id="IPR024920">
    <property type="entry name" value="Dihydroorotate_DH_1"/>
</dbReference>
<dbReference type="Gene3D" id="3.20.20.70">
    <property type="entry name" value="Aldolase class I"/>
    <property type="match status" value="1"/>
</dbReference>
<evidence type="ECO:0000256" key="5">
    <source>
        <dbReference type="ARBA" id="ARBA00022630"/>
    </source>
</evidence>
<name>A0A1W1VIP2_PEPAS</name>
<dbReference type="STRING" id="573058.SAMN00017477_2020"/>
<dbReference type="InterPro" id="IPR049622">
    <property type="entry name" value="Dihydroorotate_DH_I"/>
</dbReference>
<comment type="pathway">
    <text evidence="2 9">Pyrimidine metabolism; UMP biosynthesis via de novo pathway.</text>
</comment>
<feature type="binding site" evidence="9">
    <location>
        <begin position="68"/>
        <end position="72"/>
    </location>
    <ligand>
        <name>substrate</name>
    </ligand>
</feature>
<feature type="binding site" evidence="9">
    <location>
        <begin position="190"/>
        <end position="191"/>
    </location>
    <ligand>
        <name>substrate</name>
    </ligand>
</feature>
<feature type="binding site" evidence="9">
    <location>
        <position position="125"/>
    </location>
    <ligand>
        <name>substrate</name>
    </ligand>
</feature>